<keyword evidence="7" id="KW-1185">Reference proteome</keyword>
<dbReference type="PANTHER" id="PTHR19211:SF14">
    <property type="entry name" value="ATP-BINDING CASSETTE SUB-FAMILY F MEMBER 1"/>
    <property type="match status" value="1"/>
</dbReference>
<dbReference type="InterPro" id="IPR050611">
    <property type="entry name" value="ABCF"/>
</dbReference>
<proteinExistence type="predicted"/>
<dbReference type="InterPro" id="IPR003593">
    <property type="entry name" value="AAA+_ATPase"/>
</dbReference>
<keyword evidence="1" id="KW-0677">Repeat</keyword>
<dbReference type="Gene3D" id="3.40.50.300">
    <property type="entry name" value="P-loop containing nucleotide triphosphate hydrolases"/>
    <property type="match status" value="2"/>
</dbReference>
<dbReference type="SMART" id="SM00382">
    <property type="entry name" value="AAA"/>
    <property type="match status" value="2"/>
</dbReference>
<feature type="region of interest" description="Disordered" evidence="4">
    <location>
        <begin position="533"/>
        <end position="556"/>
    </location>
</feature>
<name>F0RJE9_DEIPM</name>
<dbReference type="FunFam" id="3.40.50.300:FF:000011">
    <property type="entry name" value="Putative ABC transporter ATP-binding component"/>
    <property type="match status" value="1"/>
</dbReference>
<evidence type="ECO:0000259" key="5">
    <source>
        <dbReference type="PROSITE" id="PS50893"/>
    </source>
</evidence>
<dbReference type="InterPro" id="IPR027417">
    <property type="entry name" value="P-loop_NTPase"/>
</dbReference>
<reference evidence="7" key="1">
    <citation type="submission" date="2011-02" db="EMBL/GenBank/DDBJ databases">
        <title>The complete sequence of chromosome of Deinococcus proteolyticus DSM 20540.</title>
        <authorList>
            <consortium name="US DOE Joint Genome Institute (JGI-PGF)"/>
            <person name="Lucas S."/>
            <person name="Copeland A."/>
            <person name="Lapidus A."/>
            <person name="Bruce D."/>
            <person name="Goodwin L."/>
            <person name="Pitluck S."/>
            <person name="Kyrpides N."/>
            <person name="Mavromatis K."/>
            <person name="Pagani I."/>
            <person name="Ivanova N."/>
            <person name="Ovchinnikova G."/>
            <person name="Zeytun A."/>
            <person name="Detter J.C."/>
            <person name="Han C."/>
            <person name="Land M."/>
            <person name="Hauser L."/>
            <person name="Markowitz V."/>
            <person name="Cheng J.-F."/>
            <person name="Hugenholtz P."/>
            <person name="Woyke T."/>
            <person name="Wu D."/>
            <person name="Pukall R."/>
            <person name="Steenblock K."/>
            <person name="Brambilla E."/>
            <person name="Klenk H.-P."/>
            <person name="Eisen J.A."/>
        </authorList>
    </citation>
    <scope>NUCLEOTIDE SEQUENCE [LARGE SCALE GENOMIC DNA]</scope>
    <source>
        <strain evidence="7">ATCC 35074 / DSM 20540 / JCM 6276 / NBRC 101906 / NCIMB 13154 / VKM Ac-1939 / CCM 2703 / MRP</strain>
    </source>
</reference>
<dbReference type="SUPFAM" id="SSF52540">
    <property type="entry name" value="P-loop containing nucleoside triphosphate hydrolases"/>
    <property type="match status" value="2"/>
</dbReference>
<feature type="domain" description="ABC transporter" evidence="5">
    <location>
        <begin position="333"/>
        <end position="549"/>
    </location>
</feature>
<evidence type="ECO:0000313" key="7">
    <source>
        <dbReference type="Proteomes" id="UP000007718"/>
    </source>
</evidence>
<accession>F0RJE9</accession>
<feature type="compositionally biased region" description="Basic and acidic residues" evidence="4">
    <location>
        <begin position="537"/>
        <end position="546"/>
    </location>
</feature>
<dbReference type="InterPro" id="IPR017871">
    <property type="entry name" value="ABC_transporter-like_CS"/>
</dbReference>
<evidence type="ECO:0000256" key="3">
    <source>
        <dbReference type="ARBA" id="ARBA00022840"/>
    </source>
</evidence>
<dbReference type="EMBL" id="CP002536">
    <property type="protein sequence ID" value="ADY25490.1"/>
    <property type="molecule type" value="Genomic_DNA"/>
</dbReference>
<evidence type="ECO:0000256" key="2">
    <source>
        <dbReference type="ARBA" id="ARBA00022741"/>
    </source>
</evidence>
<dbReference type="HOGENOM" id="CLU_000604_36_0_0"/>
<dbReference type="PROSITE" id="PS00211">
    <property type="entry name" value="ABC_TRANSPORTER_1"/>
    <property type="match status" value="2"/>
</dbReference>
<keyword evidence="3" id="KW-0067">ATP-binding</keyword>
<organism evidence="6 7">
    <name type="scientific">Deinococcus proteolyticus (strain ATCC 35074 / DSM 20540 / JCM 6276 / NBRC 101906 / NCIMB 13154 / VKM Ac-1939 / CCM 2703 / MRP)</name>
    <dbReference type="NCBI Taxonomy" id="693977"/>
    <lineage>
        <taxon>Bacteria</taxon>
        <taxon>Thermotogati</taxon>
        <taxon>Deinococcota</taxon>
        <taxon>Deinococci</taxon>
        <taxon>Deinococcales</taxon>
        <taxon>Deinococcaceae</taxon>
        <taxon>Deinococcus</taxon>
    </lineage>
</organism>
<dbReference type="GO" id="GO:0016887">
    <property type="term" value="F:ATP hydrolysis activity"/>
    <property type="evidence" value="ECO:0007669"/>
    <property type="project" value="InterPro"/>
</dbReference>
<dbReference type="KEGG" id="dpt:Deipr_0317"/>
<dbReference type="PANTHER" id="PTHR19211">
    <property type="entry name" value="ATP-BINDING TRANSPORT PROTEIN-RELATED"/>
    <property type="match status" value="1"/>
</dbReference>
<protein>
    <submittedName>
        <fullName evidence="6">ABC transporter related protein</fullName>
    </submittedName>
</protein>
<evidence type="ECO:0000313" key="6">
    <source>
        <dbReference type="EMBL" id="ADY25490.1"/>
    </source>
</evidence>
<evidence type="ECO:0000256" key="1">
    <source>
        <dbReference type="ARBA" id="ARBA00022737"/>
    </source>
</evidence>
<dbReference type="CDD" id="cd03221">
    <property type="entry name" value="ABCF_EF-3"/>
    <property type="match status" value="2"/>
</dbReference>
<dbReference type="GO" id="GO:0005524">
    <property type="term" value="F:ATP binding"/>
    <property type="evidence" value="ECO:0007669"/>
    <property type="project" value="UniProtKB-KW"/>
</dbReference>
<dbReference type="Proteomes" id="UP000007718">
    <property type="component" value="Chromosome"/>
</dbReference>
<gene>
    <name evidence="6" type="ordered locus">Deipr_0317</name>
</gene>
<evidence type="ECO:0000256" key="4">
    <source>
        <dbReference type="SAM" id="MobiDB-lite"/>
    </source>
</evidence>
<dbReference type="AlphaFoldDB" id="F0RJE9"/>
<dbReference type="InterPro" id="IPR003439">
    <property type="entry name" value="ABC_transporter-like_ATP-bd"/>
</dbReference>
<feature type="domain" description="ABC transporter" evidence="5">
    <location>
        <begin position="19"/>
        <end position="269"/>
    </location>
</feature>
<dbReference type="eggNOG" id="COG0488">
    <property type="taxonomic scope" value="Bacteria"/>
</dbReference>
<dbReference type="PROSITE" id="PS50893">
    <property type="entry name" value="ABC_TRANSPORTER_2"/>
    <property type="match status" value="2"/>
</dbReference>
<reference evidence="6 7" key="2">
    <citation type="journal article" date="2012" name="Stand. Genomic Sci.">
        <title>Complete genome sequence of the orange-red pigmented, radioresistant Deinococcus proteolyticus type strain (MRP(T)).</title>
        <authorList>
            <person name="Copeland A."/>
            <person name="Zeytun A."/>
            <person name="Yassawong M."/>
            <person name="Nolan M."/>
            <person name="Lucas S."/>
            <person name="Hammon N."/>
            <person name="Deshpande S."/>
            <person name="Cheng J.F."/>
            <person name="Han C."/>
            <person name="Tapia R."/>
            <person name="Goodwin L.A."/>
            <person name="Pitluck S."/>
            <person name="Mavromatis K."/>
            <person name="Liolios K."/>
            <person name="Pagani I."/>
            <person name="Ivanova N."/>
            <person name="Mikhailova N."/>
            <person name="Pati A."/>
            <person name="Chen A."/>
            <person name="Palaniappan K."/>
            <person name="Land M."/>
            <person name="Hauser L."/>
            <person name="Jeffries C.D."/>
            <person name="Brambilla E.M."/>
            <person name="Rohde M."/>
            <person name="Sikorski J."/>
            <person name="Pukall R."/>
            <person name="Goker M."/>
            <person name="Detter J.C."/>
            <person name="Woyke T."/>
            <person name="Bristow J."/>
            <person name="Eisen J.A."/>
            <person name="Markowitz V."/>
            <person name="Hugenholtz P."/>
            <person name="Kyrpides N.C."/>
            <person name="Klenk H.P."/>
            <person name="Lapidus A."/>
        </authorList>
    </citation>
    <scope>NUCLEOTIDE SEQUENCE [LARGE SCALE GENOMIC DNA]</scope>
    <source>
        <strain evidence="7">ATCC 35074 / DSM 20540 / JCM 6276 / NBRC 101906 / NCIMB 13154 / VKM Ac-1939 / CCM 2703 / MRP</strain>
    </source>
</reference>
<keyword evidence="2" id="KW-0547">Nucleotide-binding</keyword>
<sequence>MEGRLREVAATLERVTLLLRAYDLHFAVPERDLLAGTSLELRGGERVALLGRNGAGKTTLLELLSGARRPDSGELWRQPGLQLATLEQHHDFAPGARVGDLLAAAHPYRTLEAEAGALAARLDDPAALERWSEVQAHLQQVQAAAWPARLGRMLAALGLRALPGLEERKARSLSGGEQTRLALALTLAREPELLLLDEPTNHLDIRMREWLEGWLRNFGGGVLLTSHDRDFLDAVATRSLWLAGGELSEYPGGYSRARAQRDLERRSLGRRSRLQEREAGRLTAAAGQLDRWGQRSAAVRSRAGRVAVPGAPLPERQLRMRLLAGDSRARLLAWGEHLSVTYGGRTVLRQARFRLRQGDRVALLGANGTGKSTLLRLLAGEQRPDLPEAGSPEPLLRLAGGVTLAYLDQTWHGLTPGRGLYAQFGERFGDAAAALLGAAGFGAAHWEQTPEQLSGGERSRAGLALVSSLRSDILLLDEPTNHLDIEALQALEAAVKAYSGALVIVTHDRRFAREVATRLWVIEGGELREVSGWGRSDYTDPARTLEGDPPPPLPPPSAPQRMFRLERALLDLQAELDTPWRLTGREEARLRSEAAQLQTELYAAYAEVYGQEVWDAEVPEPPLRVRAVRFETGGMFWAAHQPECPHLAWDGRTLRLSADRDGPLPAHFGEPLLGGALRILFEGWQVGRVQLGEGGPPLSRREWFERLGAAPRRRP</sequence>
<dbReference type="STRING" id="693977.Deipr_0317"/>
<dbReference type="Pfam" id="PF00005">
    <property type="entry name" value="ABC_tran"/>
    <property type="match status" value="2"/>
</dbReference>